<dbReference type="Proteomes" id="UP000199705">
    <property type="component" value="Unassembled WGS sequence"/>
</dbReference>
<evidence type="ECO:0000313" key="1">
    <source>
        <dbReference type="EMBL" id="SDH50393.1"/>
    </source>
</evidence>
<dbReference type="RefSeq" id="WP_091170541.1">
    <property type="nucleotide sequence ID" value="NZ_FNCG01000010.1"/>
</dbReference>
<evidence type="ECO:0000313" key="2">
    <source>
        <dbReference type="Proteomes" id="UP000199705"/>
    </source>
</evidence>
<protein>
    <recommendedName>
        <fullName evidence="3">CHAT domain-containing protein</fullName>
    </recommendedName>
</protein>
<dbReference type="AlphaFoldDB" id="A0A1G8CYV4"/>
<reference evidence="2" key="1">
    <citation type="submission" date="2016-10" db="EMBL/GenBank/DDBJ databases">
        <authorList>
            <person name="Varghese N."/>
            <person name="Submissions S."/>
        </authorList>
    </citation>
    <scope>NUCLEOTIDE SEQUENCE [LARGE SCALE GENOMIC DNA]</scope>
    <source>
        <strain evidence="2">Gh-67</strain>
    </source>
</reference>
<sequence length="216" mass="24403">MYIIFPIDDSTNFLQVIADTLIDKFGAADIHVIRVDHSDEGYSESLKEIENIASDETILFMGHGQENCLYGGESKTFDKKPLIKNREIEIFAGKNVFLLACDSNAYLRSTFKFSKVTASIGFGGLPTDIGEVKKRLLEQGVNDAVIERFKLAITQLVVDGFSYILENNLPFHKLSDYFMLYLNKMISNVVLAGKEDFENRALADLLFKMKSEMVFI</sequence>
<organism evidence="1 2">
    <name type="scientific">Mucilaginibacter gossypii</name>
    <dbReference type="NCBI Taxonomy" id="551996"/>
    <lineage>
        <taxon>Bacteria</taxon>
        <taxon>Pseudomonadati</taxon>
        <taxon>Bacteroidota</taxon>
        <taxon>Sphingobacteriia</taxon>
        <taxon>Sphingobacteriales</taxon>
        <taxon>Sphingobacteriaceae</taxon>
        <taxon>Mucilaginibacter</taxon>
    </lineage>
</organism>
<name>A0A1G8CYV4_9SPHI</name>
<gene>
    <name evidence="1" type="ORF">SAMN05192573_11071</name>
</gene>
<accession>A0A1G8CYV4</accession>
<dbReference type="EMBL" id="FNCG01000010">
    <property type="protein sequence ID" value="SDH50393.1"/>
    <property type="molecule type" value="Genomic_DNA"/>
</dbReference>
<dbReference type="STRING" id="551996.SAMN05192573_11071"/>
<keyword evidence="2" id="KW-1185">Reference proteome</keyword>
<evidence type="ECO:0008006" key="3">
    <source>
        <dbReference type="Google" id="ProtNLM"/>
    </source>
</evidence>
<proteinExistence type="predicted"/>